<dbReference type="InterPro" id="IPR027417">
    <property type="entry name" value="P-loop_NTPase"/>
</dbReference>
<evidence type="ECO:0000259" key="1">
    <source>
        <dbReference type="Pfam" id="PF00685"/>
    </source>
</evidence>
<dbReference type="InterPro" id="IPR000863">
    <property type="entry name" value="Sulfotransferase_dom"/>
</dbReference>
<dbReference type="PANTHER" id="PTHR10704:SF44">
    <property type="entry name" value="LD35051P-RELATED"/>
    <property type="match status" value="1"/>
</dbReference>
<proteinExistence type="predicted"/>
<feature type="domain" description="Sulfotransferase" evidence="1">
    <location>
        <begin position="8"/>
        <end position="314"/>
    </location>
</feature>
<evidence type="ECO:0000313" key="2">
    <source>
        <dbReference type="EMBL" id="RBW68884.1"/>
    </source>
</evidence>
<dbReference type="RefSeq" id="WP_113806738.1">
    <property type="nucleotide sequence ID" value="NZ_QOCW01000015.1"/>
</dbReference>
<dbReference type="OrthoDB" id="1431437at2"/>
<reference evidence="2 3" key="1">
    <citation type="submission" date="2018-07" db="EMBL/GenBank/DDBJ databases">
        <title>Lottiidibacillus patelloidae gen. nov., sp. nov., isolated from the intestinal tract of a marine limpet and the reclassification of B. taeanensis BH030017T, B. algicola KMM 3737T and B. hwajinpoensis SW-72T as genus Lottiidibacillus.</title>
        <authorList>
            <person name="Liu R."/>
            <person name="Huang Z."/>
        </authorList>
    </citation>
    <scope>NUCLEOTIDE SEQUENCE [LARGE SCALE GENOMIC DNA]</scope>
    <source>
        <strain evidence="2 3">BH030017</strain>
    </source>
</reference>
<dbReference type="AlphaFoldDB" id="A0A366XXM0"/>
<protein>
    <recommendedName>
        <fullName evidence="1">Sulfotransferase domain-containing protein</fullName>
    </recommendedName>
</protein>
<accession>A0A366XXM0</accession>
<dbReference type="EMBL" id="QOCW01000015">
    <property type="protein sequence ID" value="RBW68884.1"/>
    <property type="molecule type" value="Genomic_DNA"/>
</dbReference>
<dbReference type="Gene3D" id="3.40.50.300">
    <property type="entry name" value="P-loop containing nucleotide triphosphate hydrolases"/>
    <property type="match status" value="1"/>
</dbReference>
<evidence type="ECO:0000313" key="3">
    <source>
        <dbReference type="Proteomes" id="UP000253314"/>
    </source>
</evidence>
<dbReference type="SUPFAM" id="SSF52540">
    <property type="entry name" value="P-loop containing nucleoside triphosphate hydrolases"/>
    <property type="match status" value="1"/>
</dbReference>
<dbReference type="PANTHER" id="PTHR10704">
    <property type="entry name" value="CARBOHYDRATE SULFOTRANSFERASE"/>
    <property type="match status" value="1"/>
</dbReference>
<name>A0A366XXM0_9BACI</name>
<organism evidence="2 3">
    <name type="scientific">Bacillus taeanensis</name>
    <dbReference type="NCBI Taxonomy" id="273032"/>
    <lineage>
        <taxon>Bacteria</taxon>
        <taxon>Bacillati</taxon>
        <taxon>Bacillota</taxon>
        <taxon>Bacilli</taxon>
        <taxon>Bacillales</taxon>
        <taxon>Bacillaceae</taxon>
        <taxon>Bacillus</taxon>
    </lineage>
</organism>
<dbReference type="Proteomes" id="UP000253314">
    <property type="component" value="Unassembled WGS sequence"/>
</dbReference>
<comment type="caution">
    <text evidence="2">The sequence shown here is derived from an EMBL/GenBank/DDBJ whole genome shotgun (WGS) entry which is preliminary data.</text>
</comment>
<dbReference type="GO" id="GO:0006044">
    <property type="term" value="P:N-acetylglucosamine metabolic process"/>
    <property type="evidence" value="ECO:0007669"/>
    <property type="project" value="TreeGrafter"/>
</dbReference>
<dbReference type="GO" id="GO:0006790">
    <property type="term" value="P:sulfur compound metabolic process"/>
    <property type="evidence" value="ECO:0007669"/>
    <property type="project" value="TreeGrafter"/>
</dbReference>
<sequence>MLKKAVKKPILLTGAPRSGTTFVGRMLDLSSSIGYFHEPFNVQFGIEGIHENFIYIYEGMENEKYYENLLCDLLKGKAKYKRAPLDVVNQDKPLFIKARNYLGRAIIKSKPNVNYYKVKLTPSIERYFLKDPIACMSSEWLHRKFNMDVVILLRHPAAFVSSLKRLNWRFDFRHLLNQPDLLREHPEILEIIKDYDVKNLSIVEEGALWWTSIYTVLFKYLDRNPNMIAFRHEDISNDPFEKFKELYEHLGMDYTPQIQEKIKDFTDNSNPTIAEKNKVHVLKRNSKENTKVWKKKLSSEEIRLIKEITEPVAKRYYSEIDW</sequence>
<dbReference type="Pfam" id="PF00685">
    <property type="entry name" value="Sulfotransfer_1"/>
    <property type="match status" value="1"/>
</dbReference>
<keyword evidence="3" id="KW-1185">Reference proteome</keyword>
<dbReference type="InterPro" id="IPR051135">
    <property type="entry name" value="Gal/GlcNAc/GalNAc_ST"/>
</dbReference>
<gene>
    <name evidence="2" type="ORF">DS031_14195</name>
</gene>
<dbReference type="GO" id="GO:0001517">
    <property type="term" value="F:N-acetylglucosamine 6-O-sulfotransferase activity"/>
    <property type="evidence" value="ECO:0007669"/>
    <property type="project" value="TreeGrafter"/>
</dbReference>